<dbReference type="PIRSF" id="PIRSF019466">
    <property type="entry name" value="EutH"/>
    <property type="match status" value="1"/>
</dbReference>
<keyword evidence="1" id="KW-1133">Transmembrane helix</keyword>
<dbReference type="GO" id="GO:0005886">
    <property type="term" value="C:plasma membrane"/>
    <property type="evidence" value="ECO:0007669"/>
    <property type="project" value="TreeGrafter"/>
</dbReference>
<dbReference type="GO" id="GO:0034228">
    <property type="term" value="F:ethanolamine transmembrane transporter activity"/>
    <property type="evidence" value="ECO:0007669"/>
    <property type="project" value="InterPro"/>
</dbReference>
<dbReference type="PANTHER" id="PTHR40089">
    <property type="entry name" value="ETHANOLAMINE UTILIZATION PROTEIN EUTH"/>
    <property type="match status" value="1"/>
</dbReference>
<feature type="transmembrane region" description="Helical" evidence="1">
    <location>
        <begin position="73"/>
        <end position="94"/>
    </location>
</feature>
<feature type="transmembrane region" description="Helical" evidence="1">
    <location>
        <begin position="176"/>
        <end position="197"/>
    </location>
</feature>
<dbReference type="Pfam" id="PF04346">
    <property type="entry name" value="EutH"/>
    <property type="match status" value="1"/>
</dbReference>
<proteinExistence type="predicted"/>
<evidence type="ECO:0000313" key="3">
    <source>
        <dbReference type="Proteomes" id="UP000240509"/>
    </source>
</evidence>
<feature type="transmembrane region" description="Helical" evidence="1">
    <location>
        <begin position="114"/>
        <end position="139"/>
    </location>
</feature>
<dbReference type="EMBL" id="PZJJ01000011">
    <property type="protein sequence ID" value="PTL39019.1"/>
    <property type="molecule type" value="Genomic_DNA"/>
</dbReference>
<reference evidence="2 3" key="1">
    <citation type="submission" date="2018-03" db="EMBL/GenBank/DDBJ databases">
        <title>Alkalicoccus saliphilus sp. nov., isolated from a mineral pool.</title>
        <authorList>
            <person name="Zhao B."/>
        </authorList>
    </citation>
    <scope>NUCLEOTIDE SEQUENCE [LARGE SCALE GENOMIC DNA]</scope>
    <source>
        <strain evidence="2 3">6AG</strain>
    </source>
</reference>
<name>A0A2T4U6J5_9BACI</name>
<feature type="transmembrane region" description="Helical" evidence="1">
    <location>
        <begin position="204"/>
        <end position="226"/>
    </location>
</feature>
<feature type="transmembrane region" description="Helical" evidence="1">
    <location>
        <begin position="151"/>
        <end position="170"/>
    </location>
</feature>
<feature type="transmembrane region" description="Helical" evidence="1">
    <location>
        <begin position="312"/>
        <end position="335"/>
    </location>
</feature>
<evidence type="ECO:0000313" key="2">
    <source>
        <dbReference type="EMBL" id="PTL39019.1"/>
    </source>
</evidence>
<feature type="transmembrane region" description="Helical" evidence="1">
    <location>
        <begin position="46"/>
        <end position="66"/>
    </location>
</feature>
<keyword evidence="1" id="KW-0812">Transmembrane</keyword>
<accession>A0A2T4U6J5</accession>
<gene>
    <name evidence="2" type="ORF">C6Y45_08555</name>
</gene>
<dbReference type="AlphaFoldDB" id="A0A2T4U6J5"/>
<dbReference type="InterPro" id="IPR007441">
    <property type="entry name" value="EutH"/>
</dbReference>
<dbReference type="PANTHER" id="PTHR40089:SF1">
    <property type="entry name" value="ETHANOLAMINE PERMEASE EUTH-RELATED"/>
    <property type="match status" value="1"/>
</dbReference>
<feature type="transmembrane region" description="Helical" evidence="1">
    <location>
        <begin position="246"/>
        <end position="264"/>
    </location>
</feature>
<organism evidence="2 3">
    <name type="scientific">Alkalicoccus saliphilus</name>
    <dbReference type="NCBI Taxonomy" id="200989"/>
    <lineage>
        <taxon>Bacteria</taxon>
        <taxon>Bacillati</taxon>
        <taxon>Bacillota</taxon>
        <taxon>Bacilli</taxon>
        <taxon>Bacillales</taxon>
        <taxon>Bacillaceae</taxon>
        <taxon>Alkalicoccus</taxon>
    </lineage>
</organism>
<keyword evidence="3" id="KW-1185">Reference proteome</keyword>
<protein>
    <submittedName>
        <fullName evidence="2">Ethanolamine utilization protein EutH</fullName>
    </submittedName>
</protein>
<feature type="transmembrane region" description="Helical" evidence="1">
    <location>
        <begin position="341"/>
        <end position="360"/>
    </location>
</feature>
<evidence type="ECO:0000256" key="1">
    <source>
        <dbReference type="SAM" id="Phobius"/>
    </source>
</evidence>
<dbReference type="NCBIfam" id="NF011667">
    <property type="entry name" value="PRK15086.1-3"/>
    <property type="match status" value="1"/>
</dbReference>
<sequence>MTCSKEQSMWINNLIIWLLLAFLILGAADKIAGNKKGYGEAFDEGFRTMGPLAFVMTGMISIAPLLAEFLRPVLVPVFTFLGADPGIFPGMLLAVDMGGYPLALELASSEEAALFSGIILATMLGPTFVFTVPVALGLIHKEQYSIFAQGIMYGLIPVPAGAFIAGLAAGMPPLFLLQQLVPVVLFVIIILIGLKWASTVMVQLFLIAGKGIMAFIAIIISIVAVQELTDTVIVEGLTPFSESMEIIGLIVLALAGAFPFVHFLRETVIPSCRKLIDKSPLPADAWVGLFTQLAHSIPMYKQLHTLDERSRLINIAFSVSGAFLVGGHLGFTAAVEPEMTAAMMSGKASAGIMAVMLVYWRYRS</sequence>
<dbReference type="Proteomes" id="UP000240509">
    <property type="component" value="Unassembled WGS sequence"/>
</dbReference>
<keyword evidence="1" id="KW-0472">Membrane</keyword>
<comment type="caution">
    <text evidence="2">The sequence shown here is derived from an EMBL/GenBank/DDBJ whole genome shotgun (WGS) entry which is preliminary data.</text>
</comment>